<reference evidence="2" key="1">
    <citation type="submission" date="2018-09" db="EMBL/GenBank/DDBJ databases">
        <authorList>
            <person name="Groschel M."/>
            <person name="Kohl T."/>
            <person name="Conchillo-Sole O."/>
            <person name="Mamat U."/>
            <person name="Yero D."/>
            <person name="Niemann S."/>
            <person name="Daura X."/>
            <person name="Gibert I."/>
        </authorList>
    </citation>
    <scope>NUCLEOTIDE SEQUENCE</scope>
    <source>
        <strain evidence="2">OG156</strain>
    </source>
</reference>
<evidence type="ECO:0000259" key="1">
    <source>
        <dbReference type="Pfam" id="PF00535"/>
    </source>
</evidence>
<organism evidence="2 3">
    <name type="scientific">Stenotrophomonas maltophilia</name>
    <name type="common">Pseudomonas maltophilia</name>
    <name type="synonym">Xanthomonas maltophilia</name>
    <dbReference type="NCBI Taxonomy" id="40324"/>
    <lineage>
        <taxon>Bacteria</taxon>
        <taxon>Pseudomonadati</taxon>
        <taxon>Pseudomonadota</taxon>
        <taxon>Gammaproteobacteria</taxon>
        <taxon>Lysobacterales</taxon>
        <taxon>Lysobacteraceae</taxon>
        <taxon>Stenotrophomonas</taxon>
        <taxon>Stenotrophomonas maltophilia group</taxon>
    </lineage>
</organism>
<protein>
    <submittedName>
        <fullName evidence="2">Glycosyltransferase family 2 protein</fullName>
    </submittedName>
</protein>
<dbReference type="OrthoDB" id="9802649at2"/>
<proteinExistence type="predicted"/>
<dbReference type="Proteomes" id="UP000822271">
    <property type="component" value="Unassembled WGS sequence"/>
</dbReference>
<dbReference type="PANTHER" id="PTHR43685">
    <property type="entry name" value="GLYCOSYLTRANSFERASE"/>
    <property type="match status" value="1"/>
</dbReference>
<evidence type="ECO:0000313" key="2">
    <source>
        <dbReference type="EMBL" id="MBA0310283.1"/>
    </source>
</evidence>
<comment type="caution">
    <text evidence="2">The sequence shown here is derived from an EMBL/GenBank/DDBJ whole genome shotgun (WGS) entry which is preliminary data.</text>
</comment>
<accession>A0A2J0SYP3</accession>
<dbReference type="Gene3D" id="3.90.550.10">
    <property type="entry name" value="Spore Coat Polysaccharide Biosynthesis Protein SpsA, Chain A"/>
    <property type="match status" value="1"/>
</dbReference>
<dbReference type="PANTHER" id="PTHR43685:SF2">
    <property type="entry name" value="GLYCOSYLTRANSFERASE 2-LIKE DOMAIN-CONTAINING PROTEIN"/>
    <property type="match status" value="1"/>
</dbReference>
<evidence type="ECO:0000313" key="3">
    <source>
        <dbReference type="Proteomes" id="UP000822271"/>
    </source>
</evidence>
<dbReference type="EMBL" id="RAUE01000007">
    <property type="protein sequence ID" value="MBA0310283.1"/>
    <property type="molecule type" value="Genomic_DNA"/>
</dbReference>
<dbReference type="Pfam" id="PF00535">
    <property type="entry name" value="Glycos_transf_2"/>
    <property type="match status" value="1"/>
</dbReference>
<dbReference type="InterPro" id="IPR029044">
    <property type="entry name" value="Nucleotide-diphossugar_trans"/>
</dbReference>
<dbReference type="AlphaFoldDB" id="A0A2J0SYP3"/>
<gene>
    <name evidence="2" type="ORF">D7Y33_04530</name>
</gene>
<sequence>MPDAPSRSAPAERIGVALCTYNGARYLQAQLDSILDQDLPVNEVMIGDDGSSDQTLPLLRAFVPRAQALGIRVEIVQHARNLGYVRNFADALMRCQADILFLCDQDDVWHPGRVRSYVERFHADPGLLLLHSDARLVDAQGAPLGHQLLEVLVVHPAEVELERSGLAIDAILLRNFITGATCALRRRLLAESLPVPPGWSHDEWLAVHASLRGGLDMLAEPTIDYRQHGNNQIGASRRGFLQRLRHLDLFDSQARQRTAGRLLALADLLGQRGVVVAPERFQGLHALAWRMAWSRLQLYRRADVPAGWIAHDAPRLIARLANVCLAGGGWKGGWAALAGAWAGWRAPRAA</sequence>
<dbReference type="RefSeq" id="WP_049430082.1">
    <property type="nucleotide sequence ID" value="NZ_CP154630.1"/>
</dbReference>
<dbReference type="InterPro" id="IPR050834">
    <property type="entry name" value="Glycosyltransf_2"/>
</dbReference>
<feature type="domain" description="Glycosyltransferase 2-like" evidence="1">
    <location>
        <begin position="16"/>
        <end position="129"/>
    </location>
</feature>
<name>A0A2J0SYP3_STEMA</name>
<reference evidence="2" key="2">
    <citation type="journal article" date="2020" name="Front. Microbiol.">
        <title>Genetic Variants of the DSF Quorum Sensing System in Stenotrophomonas maltophilia Influence Virulence and Resistance Phenotypes Among Genotypically Diverse Clinical Isolates.</title>
        <authorList>
            <person name="Yero D."/>
            <person name="Huedo P."/>
            <person name="Conchillo-Sole O."/>
            <person name="Martinez-Servat S."/>
            <person name="Mamat U."/>
            <person name="Coves X."/>
            <person name="Llanas F."/>
            <person name="Roca I."/>
            <person name="Vila J."/>
            <person name="Schaible U.E."/>
            <person name="Daura X."/>
            <person name="Gibert I."/>
        </authorList>
    </citation>
    <scope>NUCLEOTIDE SEQUENCE</scope>
    <source>
        <strain evidence="2">OG156</strain>
    </source>
</reference>
<dbReference type="CDD" id="cd04196">
    <property type="entry name" value="GT_2_like_d"/>
    <property type="match status" value="1"/>
</dbReference>
<dbReference type="InterPro" id="IPR001173">
    <property type="entry name" value="Glyco_trans_2-like"/>
</dbReference>
<dbReference type="SUPFAM" id="SSF53448">
    <property type="entry name" value="Nucleotide-diphospho-sugar transferases"/>
    <property type="match status" value="1"/>
</dbReference>